<dbReference type="GO" id="GO:0009847">
    <property type="term" value="P:spore germination"/>
    <property type="evidence" value="ECO:0007669"/>
    <property type="project" value="UniProtKB-UniRule"/>
</dbReference>
<dbReference type="PIRSF" id="PIRSF005690">
    <property type="entry name" value="GerBA"/>
    <property type="match status" value="1"/>
</dbReference>
<dbReference type="Pfam" id="PF03323">
    <property type="entry name" value="GerA"/>
    <property type="match status" value="1"/>
</dbReference>
<dbReference type="PANTHER" id="PTHR22550:SF5">
    <property type="entry name" value="LEUCINE ZIPPER PROTEIN 4"/>
    <property type="match status" value="1"/>
</dbReference>
<dbReference type="PANTHER" id="PTHR22550">
    <property type="entry name" value="SPORE GERMINATION PROTEIN"/>
    <property type="match status" value="1"/>
</dbReference>
<evidence type="ECO:0000256" key="5">
    <source>
        <dbReference type="SAM" id="Phobius"/>
    </source>
</evidence>
<dbReference type="AlphaFoldDB" id="A0A9X4ANA7"/>
<dbReference type="RefSeq" id="WP_272436133.1">
    <property type="nucleotide sequence ID" value="NZ_JAMQKB010000005.1"/>
</dbReference>
<protein>
    <submittedName>
        <fullName evidence="6">Spore germination protein</fullName>
    </submittedName>
</protein>
<name>A0A9X4ANA7_9BACI</name>
<comment type="caution">
    <text evidence="6">The sequence shown here is derived from an EMBL/GenBank/DDBJ whole genome shotgun (WGS) entry which is preliminary data.</text>
</comment>
<keyword evidence="3 4" id="KW-0472">Membrane</keyword>
<organism evidence="6 7">
    <name type="scientific">Terrihalobacillus insolitus</name>
    <dbReference type="NCBI Taxonomy" id="2950438"/>
    <lineage>
        <taxon>Bacteria</taxon>
        <taxon>Bacillati</taxon>
        <taxon>Bacillota</taxon>
        <taxon>Bacilli</taxon>
        <taxon>Bacillales</taxon>
        <taxon>Bacillaceae</taxon>
        <taxon>Terrihalobacillus</taxon>
    </lineage>
</organism>
<feature type="transmembrane region" description="Helical" evidence="5">
    <location>
        <begin position="431"/>
        <end position="453"/>
    </location>
</feature>
<evidence type="ECO:0000256" key="2">
    <source>
        <dbReference type="ARBA" id="ARBA00005278"/>
    </source>
</evidence>
<dbReference type="InterPro" id="IPR050768">
    <property type="entry name" value="UPF0353/GerABKA_families"/>
</dbReference>
<dbReference type="Proteomes" id="UP001145050">
    <property type="component" value="Unassembled WGS sequence"/>
</dbReference>
<gene>
    <name evidence="6" type="ORF">NC797_07370</name>
</gene>
<keyword evidence="5" id="KW-0812">Transmembrane</keyword>
<comment type="similarity">
    <text evidence="2 4">Belongs to the GerABKA family.</text>
</comment>
<dbReference type="EMBL" id="JAMQKB010000005">
    <property type="protein sequence ID" value="MDC3424328.1"/>
    <property type="molecule type" value="Genomic_DNA"/>
</dbReference>
<evidence type="ECO:0000313" key="7">
    <source>
        <dbReference type="Proteomes" id="UP001145050"/>
    </source>
</evidence>
<proteinExistence type="inferred from homology"/>
<reference evidence="6" key="1">
    <citation type="submission" date="2022-06" db="EMBL/GenBank/DDBJ databases">
        <title>Aquibacillus sp. a new bacterium isolated from soil saline samples.</title>
        <authorList>
            <person name="Galisteo C."/>
            <person name="De La Haba R."/>
            <person name="Sanchez-Porro C."/>
            <person name="Ventosa A."/>
        </authorList>
    </citation>
    <scope>NUCLEOTIDE SEQUENCE</scope>
    <source>
        <strain evidence="6">3ASR75-11</strain>
    </source>
</reference>
<dbReference type="GO" id="GO:0005886">
    <property type="term" value="C:plasma membrane"/>
    <property type="evidence" value="ECO:0007669"/>
    <property type="project" value="UniProtKB-SubCell"/>
</dbReference>
<dbReference type="InterPro" id="IPR004995">
    <property type="entry name" value="Spore_Ger"/>
</dbReference>
<evidence type="ECO:0000256" key="1">
    <source>
        <dbReference type="ARBA" id="ARBA00004141"/>
    </source>
</evidence>
<feature type="transmembrane region" description="Helical" evidence="5">
    <location>
        <begin position="381"/>
        <end position="411"/>
    </location>
</feature>
<evidence type="ECO:0000313" key="6">
    <source>
        <dbReference type="EMBL" id="MDC3424328.1"/>
    </source>
</evidence>
<evidence type="ECO:0000256" key="4">
    <source>
        <dbReference type="PIRNR" id="PIRNR005690"/>
    </source>
</evidence>
<evidence type="ECO:0000256" key="3">
    <source>
        <dbReference type="ARBA" id="ARBA00023136"/>
    </source>
</evidence>
<comment type="subcellular location">
    <subcellularLocation>
        <location evidence="4">Cell membrane</location>
    </subcellularLocation>
    <subcellularLocation>
        <location evidence="1">Membrane</location>
        <topology evidence="1">Multi-pass membrane protein</topology>
    </subcellularLocation>
</comment>
<sequence length="498" mass="55446">MKNNEEKESGANSNNRLSKEIEMIKHNLGNPPDLVVRKISLPFQSNGKQNGWIIFLSSLTDQQRIAEEVIRPLTVLVHQFKTTNETRQSYLLKIKELISTAQVEPVENVDKMVLSLVEGYALLIQNSQGLKIDLKKGSYRSIDEPANEKAIRGPKDGFIEDLSTNIALMRQHLRHPDFRIIQQPIGEKSQTNVAVFYVEKFVNKNVLQEVQNRLEEVKLDAVMDAAFIEESIKDHKWSPFPTIEYTERPDKTVASLLEGRVAIMVEGSPSCLLAPTIFAHFIMASEDQYIMSYAATAIRFLRIFALLIAFTLPSLFIALTTIHHGMVPQFLAVTIAKARIGMPFPIAVEVLLIEILIELVREAGLRMPGPVGQSVTIVGTLVIGDAAVSAGIVSAPVVVIIALTTLASFAIPGYHTALAIRLLRFPMMGVAAVLGLVGITWYLMLIIIHLVSIRSFGVPYMKPIAPWSTKDTKDTILRVPRWFLSRSSASYARPKKQS</sequence>
<accession>A0A9X4ANA7</accession>
<keyword evidence="5" id="KW-1133">Transmembrane helix</keyword>
<feature type="transmembrane region" description="Helical" evidence="5">
    <location>
        <begin position="300"/>
        <end position="322"/>
    </location>
</feature>
<keyword evidence="7" id="KW-1185">Reference proteome</keyword>